<dbReference type="EMBL" id="AB180855">
    <property type="protein sequence ID" value="BAH66460.1"/>
    <property type="molecule type" value="Genomic_DNA"/>
</dbReference>
<proteinExistence type="inferred from homology"/>
<comment type="pathway">
    <text evidence="1 9">Fermentation; pyruvate fermentation to lactate; (S)-lactate from pyruvate: step 1/1.</text>
</comment>
<dbReference type="Pfam" id="PF00056">
    <property type="entry name" value="Ldh_1_N"/>
    <property type="match status" value="1"/>
</dbReference>
<feature type="active site" description="Proton acceptor" evidence="7">
    <location>
        <position position="175"/>
    </location>
</feature>
<evidence type="ECO:0000313" key="16">
    <source>
        <dbReference type="EMBL" id="BAH66455.1"/>
    </source>
</evidence>
<gene>
    <name evidence="12" type="primary">ldhA</name>
</gene>
<evidence type="ECO:0000313" key="19">
    <source>
        <dbReference type="EMBL" id="BAH66458.1"/>
    </source>
</evidence>
<dbReference type="SUPFAM" id="SSF51735">
    <property type="entry name" value="NAD(P)-binding Rossmann-fold domains"/>
    <property type="match status" value="1"/>
</dbReference>
<dbReference type="GO" id="GO:0006089">
    <property type="term" value="P:lactate metabolic process"/>
    <property type="evidence" value="ECO:0007669"/>
    <property type="project" value="TreeGrafter"/>
</dbReference>
<dbReference type="EC" id="1.1.1.27" evidence="3 9"/>
<evidence type="ECO:0000259" key="11">
    <source>
        <dbReference type="Pfam" id="PF02866"/>
    </source>
</evidence>
<dbReference type="EMBL" id="AB180854">
    <property type="protein sequence ID" value="BAH66459.1"/>
    <property type="molecule type" value="Genomic_DNA"/>
</dbReference>
<dbReference type="InterPro" id="IPR018177">
    <property type="entry name" value="L-lactate_DH_AS"/>
</dbReference>
<dbReference type="Gene3D" id="3.90.110.10">
    <property type="entry name" value="Lactate dehydrogenase/glycoside hydrolase, family 4, C-terminal"/>
    <property type="match status" value="1"/>
</dbReference>
<evidence type="ECO:0000313" key="23">
    <source>
        <dbReference type="EMBL" id="BAH66462.1"/>
    </source>
</evidence>
<dbReference type="PANTHER" id="PTHR43128">
    <property type="entry name" value="L-2-HYDROXYCARBOXYLATE DEHYDROGENASE (NAD(P)(+))"/>
    <property type="match status" value="1"/>
</dbReference>
<evidence type="ECO:0000313" key="20">
    <source>
        <dbReference type="EMBL" id="BAH66459.1"/>
    </source>
</evidence>
<dbReference type="InterPro" id="IPR001236">
    <property type="entry name" value="Lactate/malate_DH_N"/>
</dbReference>
<dbReference type="NCBIfam" id="TIGR01771">
    <property type="entry name" value="L-LDH-NAD"/>
    <property type="match status" value="1"/>
</dbReference>
<name>C4T801_AMYRO</name>
<dbReference type="InterPro" id="IPR011304">
    <property type="entry name" value="L-lactate_DH"/>
</dbReference>
<evidence type="ECO:0000313" key="14">
    <source>
        <dbReference type="EMBL" id="BAH66453.1"/>
    </source>
</evidence>
<dbReference type="EMBL" id="AB180848">
    <property type="protein sequence ID" value="BAH66453.1"/>
    <property type="molecule type" value="Genomic_DNA"/>
</dbReference>
<accession>C4T801</accession>
<dbReference type="PROSITE" id="PS00064">
    <property type="entry name" value="L_LDH"/>
    <property type="match status" value="1"/>
</dbReference>
<dbReference type="UniPathway" id="UPA00554">
    <property type="reaction ID" value="UER00611"/>
</dbReference>
<feature type="binding site" evidence="8">
    <location>
        <begin position="11"/>
        <end position="16"/>
    </location>
    <ligand>
        <name>NAD(+)</name>
        <dbReference type="ChEBI" id="CHEBI:57540"/>
    </ligand>
</feature>
<feature type="domain" description="Lactate/malate dehydrogenase C-terminal" evidence="11">
    <location>
        <begin position="145"/>
        <end position="297"/>
    </location>
</feature>
<dbReference type="EMBL" id="AB180858">
    <property type="protein sequence ID" value="BAH66463.1"/>
    <property type="molecule type" value="Genomic_DNA"/>
</dbReference>
<dbReference type="EMBL" id="AB180847">
    <property type="protein sequence ID" value="BAH66452.1"/>
    <property type="molecule type" value="Genomic_DNA"/>
</dbReference>
<organism evidence="12">
    <name type="scientific">Amylomyces rouxii</name>
    <name type="common">Filamentous fungus</name>
    <name type="synonym">Mucor rouxii</name>
    <dbReference type="NCBI Taxonomy" id="29923"/>
    <lineage>
        <taxon>Eukaryota</taxon>
        <taxon>Fungi</taxon>
        <taxon>Fungi incertae sedis</taxon>
        <taxon>Mucoromycota</taxon>
        <taxon>Mucoromycotina</taxon>
        <taxon>Mucoromycetes</taxon>
        <taxon>Mucorales</taxon>
        <taxon>Mucorineae</taxon>
        <taxon>Mucoraceae</taxon>
        <taxon>Amylomyces</taxon>
    </lineage>
</organism>
<evidence type="ECO:0000313" key="22">
    <source>
        <dbReference type="EMBL" id="BAH66461.1"/>
    </source>
</evidence>
<evidence type="ECO:0000313" key="15">
    <source>
        <dbReference type="EMBL" id="BAH66454.1"/>
    </source>
</evidence>
<dbReference type="GO" id="GO:0004459">
    <property type="term" value="F:L-lactate dehydrogenase (NAD+) activity"/>
    <property type="evidence" value="ECO:0007669"/>
    <property type="project" value="UniProtKB-EC"/>
</dbReference>
<evidence type="ECO:0000256" key="7">
    <source>
        <dbReference type="PIRSR" id="PIRSR000102-1"/>
    </source>
</evidence>
<dbReference type="CDD" id="cd00300">
    <property type="entry name" value="LDH_like"/>
    <property type="match status" value="1"/>
</dbReference>
<evidence type="ECO:0000313" key="17">
    <source>
        <dbReference type="EMBL" id="BAH66456.1"/>
    </source>
</evidence>
<evidence type="ECO:0000256" key="9">
    <source>
        <dbReference type="RuleBase" id="RU000496"/>
    </source>
</evidence>
<feature type="binding site" evidence="8">
    <location>
        <position position="95"/>
    </location>
    <ligand>
        <name>NAD(+)</name>
        <dbReference type="ChEBI" id="CHEBI:57540"/>
    </ligand>
</feature>
<evidence type="ECO:0000256" key="6">
    <source>
        <dbReference type="ARBA" id="ARBA00049258"/>
    </source>
</evidence>
<dbReference type="SMR" id="C4T801"/>
<evidence type="ECO:0000313" key="12">
    <source>
        <dbReference type="EMBL" id="BAH66451.1"/>
    </source>
</evidence>
<dbReference type="InterPro" id="IPR015955">
    <property type="entry name" value="Lactate_DH/Glyco_Ohase_4_C"/>
</dbReference>
<dbReference type="InterPro" id="IPR036291">
    <property type="entry name" value="NAD(P)-bd_dom_sf"/>
</dbReference>
<evidence type="ECO:0000313" key="24">
    <source>
        <dbReference type="EMBL" id="BAH66463.1"/>
    </source>
</evidence>
<protein>
    <recommendedName>
        <fullName evidence="3 9">L-lactate dehydrogenase</fullName>
        <ecNumber evidence="3 9">1.1.1.27</ecNumber>
    </recommendedName>
</protein>
<dbReference type="EMBL" id="AB180856">
    <property type="protein sequence ID" value="BAH66461.1"/>
    <property type="molecule type" value="Genomic_DNA"/>
</dbReference>
<dbReference type="EMBL" id="AB180850">
    <property type="protein sequence ID" value="BAH66455.1"/>
    <property type="molecule type" value="Genomic_DNA"/>
</dbReference>
<dbReference type="EMBL" id="AB180846">
    <property type="protein sequence ID" value="BAH66451.1"/>
    <property type="molecule type" value="Genomic_DNA"/>
</dbReference>
<dbReference type="EMBL" id="AB180851">
    <property type="protein sequence ID" value="BAH66456.1"/>
    <property type="molecule type" value="Genomic_DNA"/>
</dbReference>
<evidence type="ECO:0000256" key="3">
    <source>
        <dbReference type="ARBA" id="ARBA00012967"/>
    </source>
</evidence>
<evidence type="ECO:0000256" key="5">
    <source>
        <dbReference type="ARBA" id="ARBA00023027"/>
    </source>
</evidence>
<evidence type="ECO:0000313" key="18">
    <source>
        <dbReference type="EMBL" id="BAH66457.1"/>
    </source>
</evidence>
<evidence type="ECO:0000256" key="2">
    <source>
        <dbReference type="ARBA" id="ARBA00006054"/>
    </source>
</evidence>
<sequence>MVLHSKVAIVGAGAVGASTAYALMFKNICTEIIIVDVNPDIVQAQVLDLADAASISHTPIRAGSAEEAGQADIVVITAGAKQREGEPRTKLIERNFRVLQSIIGGMQPIRPDAVILVVANPVDILTHIAKTLSGLPPNQVIGSGTYLDTTRLRVHLGDVFDVNPQSVHAFVLGEHGDSQMIAWEAASIGGQPLTSFPEFAKLDKTAISKAISGKAMEIIRLKGATFYGIGACAADLVHTIMLNRKSVHPVSVYVEKYGATFSMPAKLGWRGVEQIYEVPLTEEEEALLVKSVEALKSVEYSSTKVPEKKVHATSFSKSSC</sequence>
<dbReference type="InterPro" id="IPR001557">
    <property type="entry name" value="L-lactate/malate_DH"/>
</dbReference>
<dbReference type="EMBL" id="AB180852">
    <property type="protein sequence ID" value="BAH66457.1"/>
    <property type="molecule type" value="Genomic_DNA"/>
</dbReference>
<evidence type="ECO:0000259" key="10">
    <source>
        <dbReference type="Pfam" id="PF00056"/>
    </source>
</evidence>
<reference evidence="12" key="1">
    <citation type="submission" date="2004-06" db="EMBL/GenBank/DDBJ databases">
        <title>Molecular characterization of Amylomyces rouxii strains used for Asian fermented foods.</title>
        <authorList>
            <person name="Kito H."/>
            <person name="Saito K."/>
            <person name="Abe A."/>
            <person name="Sujaya I.N."/>
            <person name="Sone T."/>
            <person name="Oda Y."/>
        </authorList>
    </citation>
    <scope>NUCLEOTIDE SEQUENCE</scope>
    <source>
        <strain evidence="13">ATCC 22962</strain>
        <strain evidence="14">ATCC 48370</strain>
        <strain evidence="12">CBS 438.76</strain>
        <strain evidence="15">LP1</strain>
        <strain evidence="16">LP2</strain>
        <strain evidence="17">LP3</strain>
        <strain evidence="18">LP4</strain>
        <strain evidence="19">SDM1</strain>
        <strain evidence="20">SDM18</strain>
        <strain evidence="21">SDM23</strain>
        <strain evidence="22">SDM26</strain>
        <strain evidence="23">SDM28</strain>
        <strain evidence="24">SDM34</strain>
    </source>
</reference>
<keyword evidence="5 8" id="KW-0520">NAD</keyword>
<feature type="binding site" evidence="8">
    <location>
        <begin position="118"/>
        <end position="120"/>
    </location>
    <ligand>
        <name>NAD(+)</name>
        <dbReference type="ChEBI" id="CHEBI:57540"/>
    </ligand>
</feature>
<evidence type="ECO:0000313" key="21">
    <source>
        <dbReference type="EMBL" id="BAH66460.1"/>
    </source>
</evidence>
<dbReference type="EMBL" id="AB180849">
    <property type="protein sequence ID" value="BAH66454.1"/>
    <property type="molecule type" value="Genomic_DNA"/>
</dbReference>
<evidence type="ECO:0000256" key="1">
    <source>
        <dbReference type="ARBA" id="ARBA00004843"/>
    </source>
</evidence>
<dbReference type="Gene3D" id="3.40.50.720">
    <property type="entry name" value="NAD(P)-binding Rossmann-like Domain"/>
    <property type="match status" value="1"/>
</dbReference>
<evidence type="ECO:0000256" key="4">
    <source>
        <dbReference type="ARBA" id="ARBA00023002"/>
    </source>
</evidence>
<comment type="catalytic activity">
    <reaction evidence="6 9">
        <text>(S)-lactate + NAD(+) = pyruvate + NADH + H(+)</text>
        <dbReference type="Rhea" id="RHEA:23444"/>
        <dbReference type="ChEBI" id="CHEBI:15361"/>
        <dbReference type="ChEBI" id="CHEBI:15378"/>
        <dbReference type="ChEBI" id="CHEBI:16651"/>
        <dbReference type="ChEBI" id="CHEBI:57540"/>
        <dbReference type="ChEBI" id="CHEBI:57945"/>
        <dbReference type="EC" id="1.1.1.27"/>
    </reaction>
</comment>
<dbReference type="SUPFAM" id="SSF56327">
    <property type="entry name" value="LDH C-terminal domain-like"/>
    <property type="match status" value="1"/>
</dbReference>
<keyword evidence="4 9" id="KW-0560">Oxidoreductase</keyword>
<dbReference type="Pfam" id="PF02866">
    <property type="entry name" value="Ldh_1_C"/>
    <property type="match status" value="1"/>
</dbReference>
<dbReference type="EMBL" id="AB180853">
    <property type="protein sequence ID" value="BAH66458.1"/>
    <property type="molecule type" value="Genomic_DNA"/>
</dbReference>
<dbReference type="PANTHER" id="PTHR43128:SF16">
    <property type="entry name" value="L-LACTATE DEHYDROGENASE"/>
    <property type="match status" value="1"/>
</dbReference>
<dbReference type="PIRSF" id="PIRSF000102">
    <property type="entry name" value="Lac_mal_DH"/>
    <property type="match status" value="1"/>
</dbReference>
<feature type="domain" description="Lactate/malate dehydrogenase N-terminal" evidence="10">
    <location>
        <begin position="6"/>
        <end position="142"/>
    </location>
</feature>
<dbReference type="AlphaFoldDB" id="C4T801"/>
<dbReference type="PRINTS" id="PR00086">
    <property type="entry name" value="LLDHDRGNASE"/>
</dbReference>
<dbReference type="EMBL" id="AB180857">
    <property type="protein sequence ID" value="BAH66462.1"/>
    <property type="molecule type" value="Genomic_DNA"/>
</dbReference>
<feature type="binding site" evidence="8">
    <location>
        <position position="36"/>
    </location>
    <ligand>
        <name>NAD(+)</name>
        <dbReference type="ChEBI" id="CHEBI:57540"/>
    </ligand>
</feature>
<dbReference type="GO" id="GO:0005737">
    <property type="term" value="C:cytoplasm"/>
    <property type="evidence" value="ECO:0007669"/>
    <property type="project" value="InterPro"/>
</dbReference>
<evidence type="ECO:0000313" key="13">
    <source>
        <dbReference type="EMBL" id="BAH66452.1"/>
    </source>
</evidence>
<dbReference type="InterPro" id="IPR022383">
    <property type="entry name" value="Lactate/malate_DH_C"/>
</dbReference>
<evidence type="ECO:0000256" key="8">
    <source>
        <dbReference type="PIRSR" id="PIRSR000102-3"/>
    </source>
</evidence>
<comment type="similarity">
    <text evidence="2">Belongs to the LDH/MDH superfamily. LDH family.</text>
</comment>